<keyword evidence="7" id="KW-0067">ATP-binding</keyword>
<dbReference type="Gene3D" id="1.10.10.160">
    <property type="match status" value="1"/>
</dbReference>
<dbReference type="GO" id="GO:0004386">
    <property type="term" value="F:helicase activity"/>
    <property type="evidence" value="ECO:0007669"/>
    <property type="project" value="UniProtKB-KW"/>
</dbReference>
<gene>
    <name evidence="10" type="primary">recC_7</name>
    <name evidence="10" type="ORF">NCTC12965_04462</name>
</gene>
<name>A0A4U9VAT3_SERFO</name>
<dbReference type="GO" id="GO:0005524">
    <property type="term" value="F:ATP binding"/>
    <property type="evidence" value="ECO:0007669"/>
    <property type="project" value="UniProtKB-KW"/>
</dbReference>
<evidence type="ECO:0000256" key="8">
    <source>
        <dbReference type="ARBA" id="ARBA00023125"/>
    </source>
</evidence>
<dbReference type="InterPro" id="IPR013986">
    <property type="entry name" value="DExx_box_DNA_helicase_dom_sf"/>
</dbReference>
<dbReference type="Pfam" id="PF04257">
    <property type="entry name" value="Exonuc_V_gamma"/>
    <property type="match status" value="1"/>
</dbReference>
<keyword evidence="2" id="KW-0547">Nucleotide-binding</keyword>
<evidence type="ECO:0000256" key="3">
    <source>
        <dbReference type="ARBA" id="ARBA00022763"/>
    </source>
</evidence>
<evidence type="ECO:0000256" key="1">
    <source>
        <dbReference type="ARBA" id="ARBA00022722"/>
    </source>
</evidence>
<keyword evidence="1" id="KW-0540">Nuclease</keyword>
<dbReference type="PANTHER" id="PTHR30591:SF1">
    <property type="entry name" value="RECBCD ENZYME SUBUNIT RECC"/>
    <property type="match status" value="1"/>
</dbReference>
<organism evidence="10">
    <name type="scientific">Serratia fonticola</name>
    <dbReference type="NCBI Taxonomy" id="47917"/>
    <lineage>
        <taxon>Bacteria</taxon>
        <taxon>Pseudomonadati</taxon>
        <taxon>Pseudomonadota</taxon>
        <taxon>Gammaproteobacteria</taxon>
        <taxon>Enterobacterales</taxon>
        <taxon>Yersiniaceae</taxon>
        <taxon>Serratia</taxon>
    </lineage>
</organism>
<evidence type="ECO:0000313" key="10">
    <source>
        <dbReference type="EMBL" id="VTR40184.1"/>
    </source>
</evidence>
<dbReference type="AlphaFoldDB" id="A0A4U9VAT3"/>
<dbReference type="PANTHER" id="PTHR30591">
    <property type="entry name" value="RECBCD ENZYME SUBUNIT RECC"/>
    <property type="match status" value="1"/>
</dbReference>
<evidence type="ECO:0000256" key="5">
    <source>
        <dbReference type="ARBA" id="ARBA00022806"/>
    </source>
</evidence>
<dbReference type="GO" id="GO:0003677">
    <property type="term" value="F:DNA binding"/>
    <property type="evidence" value="ECO:0007669"/>
    <property type="project" value="UniProtKB-KW"/>
</dbReference>
<dbReference type="Gene3D" id="3.40.50.10930">
    <property type="match status" value="1"/>
</dbReference>
<accession>A0A4U9VAT3</accession>
<sequence>MSSVMPFFASKEPHVYGLSFQSVGLAENADQRADSQRTFGRSVSTGSGAGAKPGMAQWLQMQLAEQFGIAANIVFPLPATFIWDMFTKVLPGIPKESAFSKDAMTWKLMWLLPGMLTRPEFAPLQHYLTDDADKRKIHQLAGRVADLFDQYLVYRPQWLESWQRGEAVEGLAEAQKLAGPPVASAGGIYPRAGSA</sequence>
<keyword evidence="4 10" id="KW-0378">Hydrolase</keyword>
<keyword evidence="6" id="KW-0269">Exonuclease</keyword>
<dbReference type="SUPFAM" id="SSF52540">
    <property type="entry name" value="P-loop containing nucleoside triphosphate hydrolases"/>
    <property type="match status" value="1"/>
</dbReference>
<dbReference type="GO" id="GO:0006281">
    <property type="term" value="P:DNA repair"/>
    <property type="evidence" value="ECO:0007669"/>
    <property type="project" value="UniProtKB-KW"/>
</dbReference>
<evidence type="ECO:0000256" key="6">
    <source>
        <dbReference type="ARBA" id="ARBA00022839"/>
    </source>
</evidence>
<protein>
    <submittedName>
        <fullName evidence="10">Exodeoxyribonuclease V gamma chain</fullName>
        <ecNumber evidence="10">3.1.11.5</ecNumber>
    </submittedName>
</protein>
<dbReference type="GO" id="GO:0006310">
    <property type="term" value="P:DNA recombination"/>
    <property type="evidence" value="ECO:0007669"/>
    <property type="project" value="TreeGrafter"/>
</dbReference>
<keyword evidence="5" id="KW-0347">Helicase</keyword>
<evidence type="ECO:0000256" key="4">
    <source>
        <dbReference type="ARBA" id="ARBA00022801"/>
    </source>
</evidence>
<evidence type="ECO:0000256" key="9">
    <source>
        <dbReference type="ARBA" id="ARBA00023204"/>
    </source>
</evidence>
<keyword evidence="9" id="KW-0234">DNA repair</keyword>
<proteinExistence type="predicted"/>
<keyword evidence="3" id="KW-0227">DNA damage</keyword>
<dbReference type="InterPro" id="IPR027417">
    <property type="entry name" value="P-loop_NTPase"/>
</dbReference>
<dbReference type="EC" id="3.1.11.5" evidence="10"/>
<keyword evidence="8" id="KW-0238">DNA-binding</keyword>
<evidence type="ECO:0000256" key="7">
    <source>
        <dbReference type="ARBA" id="ARBA00022840"/>
    </source>
</evidence>
<reference evidence="10" key="1">
    <citation type="submission" date="2019-05" db="EMBL/GenBank/DDBJ databases">
        <authorList>
            <consortium name="Pathogen Informatics"/>
        </authorList>
    </citation>
    <scope>NUCLEOTIDE SEQUENCE [LARGE SCALE GENOMIC DNA]</scope>
    <source>
        <strain evidence="10">NCTC12965</strain>
    </source>
</reference>
<evidence type="ECO:0000256" key="2">
    <source>
        <dbReference type="ARBA" id="ARBA00022741"/>
    </source>
</evidence>
<dbReference type="GO" id="GO:0008854">
    <property type="term" value="F:exodeoxyribonuclease V activity"/>
    <property type="evidence" value="ECO:0007669"/>
    <property type="project" value="UniProtKB-EC"/>
</dbReference>
<dbReference type="EMBL" id="CABEEZ010000097">
    <property type="protein sequence ID" value="VTR40184.1"/>
    <property type="molecule type" value="Genomic_DNA"/>
</dbReference>